<feature type="compositionally biased region" description="Polar residues" evidence="1">
    <location>
        <begin position="90"/>
        <end position="107"/>
    </location>
</feature>
<dbReference type="EMBL" id="JAANBB010000233">
    <property type="protein sequence ID" value="KAF7545915.1"/>
    <property type="molecule type" value="Genomic_DNA"/>
</dbReference>
<feature type="region of interest" description="Disordered" evidence="1">
    <location>
        <begin position="38"/>
        <end position="142"/>
    </location>
</feature>
<keyword evidence="3" id="KW-1185">Reference proteome</keyword>
<dbReference type="AlphaFoldDB" id="A0A9P5H2U3"/>
<dbReference type="Proteomes" id="UP000722485">
    <property type="component" value="Unassembled WGS sequence"/>
</dbReference>
<feature type="compositionally biased region" description="Low complexity" evidence="1">
    <location>
        <begin position="129"/>
        <end position="142"/>
    </location>
</feature>
<reference evidence="2" key="1">
    <citation type="submission" date="2020-03" db="EMBL/GenBank/DDBJ databases">
        <title>Draft Genome Sequence of Cylindrodendrum hubeiense.</title>
        <authorList>
            <person name="Buettner E."/>
            <person name="Kellner H."/>
        </authorList>
    </citation>
    <scope>NUCLEOTIDE SEQUENCE</scope>
    <source>
        <strain evidence="2">IHI 201604</strain>
    </source>
</reference>
<gene>
    <name evidence="2" type="ORF">G7Z17_g8817</name>
</gene>
<feature type="compositionally biased region" description="Polar residues" evidence="1">
    <location>
        <begin position="161"/>
        <end position="170"/>
    </location>
</feature>
<name>A0A9P5H2U3_9HYPO</name>
<organism evidence="2 3">
    <name type="scientific">Cylindrodendrum hubeiense</name>
    <dbReference type="NCBI Taxonomy" id="595255"/>
    <lineage>
        <taxon>Eukaryota</taxon>
        <taxon>Fungi</taxon>
        <taxon>Dikarya</taxon>
        <taxon>Ascomycota</taxon>
        <taxon>Pezizomycotina</taxon>
        <taxon>Sordariomycetes</taxon>
        <taxon>Hypocreomycetidae</taxon>
        <taxon>Hypocreales</taxon>
        <taxon>Nectriaceae</taxon>
        <taxon>Cylindrodendrum</taxon>
    </lineage>
</organism>
<feature type="region of interest" description="Disordered" evidence="1">
    <location>
        <begin position="154"/>
        <end position="176"/>
    </location>
</feature>
<accession>A0A9P5H2U3</accession>
<sequence length="298" mass="32376">MTKPQRPRRSRSVPLPVFGQRVFDLPAGCFMRIQGECKNKAKKQGQEQAKQAKPRRGRAAGQGRTGQDGAGQAQGTTYIELKTRAKAAQTKLQRPQNPTTSLSSDKSPATDPTLIAHCRVRGTGYSRTPSVPSVDPVDPIDPIDIQSYRYSSFSSFSSSSHKGPSMTQNPKHPRTRASTYDVRLQGKLRDPGDPARHSLDPASARAGVGYGYRYGMDRYGGPTGMDGNVLRADGYCVEASPLSCALSGVSSRRDEIRVTVISPLRHARAADSPAALLDLAWQRPSGQGDPEWVWKVVS</sequence>
<proteinExistence type="predicted"/>
<protein>
    <submittedName>
        <fullName evidence="2">Uncharacterized protein</fullName>
    </submittedName>
</protein>
<evidence type="ECO:0000313" key="2">
    <source>
        <dbReference type="EMBL" id="KAF7545915.1"/>
    </source>
</evidence>
<evidence type="ECO:0000256" key="1">
    <source>
        <dbReference type="SAM" id="MobiDB-lite"/>
    </source>
</evidence>
<comment type="caution">
    <text evidence="2">The sequence shown here is derived from an EMBL/GenBank/DDBJ whole genome shotgun (WGS) entry which is preliminary data.</text>
</comment>
<evidence type="ECO:0000313" key="3">
    <source>
        <dbReference type="Proteomes" id="UP000722485"/>
    </source>
</evidence>